<name>A0A6L6U8R9_9FLAO</name>
<dbReference type="EMBL" id="WOWS01000002">
    <property type="protein sequence ID" value="MUU77906.1"/>
    <property type="molecule type" value="Genomic_DNA"/>
</dbReference>
<dbReference type="RefSeq" id="WP_157362810.1">
    <property type="nucleotide sequence ID" value="NZ_WOWS01000002.1"/>
</dbReference>
<keyword evidence="3" id="KW-1185">Reference proteome</keyword>
<keyword evidence="1" id="KW-0812">Transmembrane</keyword>
<organism evidence="2 3">
    <name type="scientific">Winogradskyella endarachnes</name>
    <dbReference type="NCBI Taxonomy" id="2681965"/>
    <lineage>
        <taxon>Bacteria</taxon>
        <taxon>Pseudomonadati</taxon>
        <taxon>Bacteroidota</taxon>
        <taxon>Flavobacteriia</taxon>
        <taxon>Flavobacteriales</taxon>
        <taxon>Flavobacteriaceae</taxon>
        <taxon>Winogradskyella</taxon>
    </lineage>
</organism>
<gene>
    <name evidence="2" type="ORF">GN138_05580</name>
</gene>
<protein>
    <submittedName>
        <fullName evidence="2">Uncharacterized protein</fullName>
    </submittedName>
</protein>
<accession>A0A6L6U8R9</accession>
<reference evidence="2 3" key="1">
    <citation type="submission" date="2019-12" db="EMBL/GenBank/DDBJ databases">
        <authorList>
            <person name="Li J."/>
        </authorList>
    </citation>
    <scope>NUCLEOTIDE SEQUENCE [LARGE SCALE GENOMIC DNA]</scope>
    <source>
        <strain evidence="2 3">HL2-2</strain>
    </source>
</reference>
<sequence>MSTGAMNVSIKNNLNLLSKRDKLRNRLGGYKPNSKTEYNLPKATTKQLKDLSNRLKEEHKIRMLKVIMLSAILFLLLVGIFLYTTEGIIELITINP</sequence>
<evidence type="ECO:0000313" key="2">
    <source>
        <dbReference type="EMBL" id="MUU77906.1"/>
    </source>
</evidence>
<keyword evidence="1" id="KW-1133">Transmembrane helix</keyword>
<keyword evidence="1" id="KW-0472">Membrane</keyword>
<dbReference type="AlphaFoldDB" id="A0A6L6U8R9"/>
<feature type="transmembrane region" description="Helical" evidence="1">
    <location>
        <begin position="63"/>
        <end position="83"/>
    </location>
</feature>
<evidence type="ECO:0000256" key="1">
    <source>
        <dbReference type="SAM" id="Phobius"/>
    </source>
</evidence>
<dbReference type="Proteomes" id="UP000478208">
    <property type="component" value="Unassembled WGS sequence"/>
</dbReference>
<evidence type="ECO:0000313" key="3">
    <source>
        <dbReference type="Proteomes" id="UP000478208"/>
    </source>
</evidence>
<proteinExistence type="predicted"/>
<comment type="caution">
    <text evidence="2">The sequence shown here is derived from an EMBL/GenBank/DDBJ whole genome shotgun (WGS) entry which is preliminary data.</text>
</comment>